<dbReference type="Proteomes" id="UP000671913">
    <property type="component" value="Chromosome"/>
</dbReference>
<dbReference type="PROSITE" id="PS51462">
    <property type="entry name" value="NUDIX"/>
    <property type="match status" value="1"/>
</dbReference>
<reference evidence="2" key="1">
    <citation type="submission" date="2020-08" db="EMBL/GenBank/DDBJ databases">
        <title>Genomic insights into the carbon and energy metabolism of the first obligate autotrophic acetogenic bacterium Aceticella autotrophica gen. nov., sp. nov.</title>
        <authorList>
            <person name="Toshchakov S.V."/>
            <person name="Elcheninov A.G."/>
            <person name="Kublanov I.V."/>
            <person name="Frolov E.N."/>
            <person name="Lebedinsky A.V."/>
        </authorList>
    </citation>
    <scope>NUCLEOTIDE SEQUENCE</scope>
    <source>
        <strain evidence="2">3443-3Ac</strain>
    </source>
</reference>
<dbReference type="SUPFAM" id="SSF55811">
    <property type="entry name" value="Nudix"/>
    <property type="match status" value="1"/>
</dbReference>
<gene>
    <name evidence="2" type="ORF">ACETAC_07535</name>
</gene>
<dbReference type="EMBL" id="CP060096">
    <property type="protein sequence ID" value="QSZ26743.1"/>
    <property type="molecule type" value="Genomic_DNA"/>
</dbReference>
<evidence type="ECO:0000259" key="1">
    <source>
        <dbReference type="PROSITE" id="PS51462"/>
    </source>
</evidence>
<evidence type="ECO:0000313" key="2">
    <source>
        <dbReference type="EMBL" id="QSZ26743.1"/>
    </source>
</evidence>
<dbReference type="InterPro" id="IPR000086">
    <property type="entry name" value="NUDIX_hydrolase_dom"/>
</dbReference>
<dbReference type="KEGG" id="aaut:ACETAC_07535"/>
<dbReference type="InterPro" id="IPR015797">
    <property type="entry name" value="NUDIX_hydrolase-like_dom_sf"/>
</dbReference>
<dbReference type="GO" id="GO:0016787">
    <property type="term" value="F:hydrolase activity"/>
    <property type="evidence" value="ECO:0007669"/>
    <property type="project" value="UniProtKB-KW"/>
</dbReference>
<keyword evidence="2" id="KW-0378">Hydrolase</keyword>
<evidence type="ECO:0000313" key="3">
    <source>
        <dbReference type="Proteomes" id="UP000671913"/>
    </source>
</evidence>
<dbReference type="AlphaFoldDB" id="A0A975AUM6"/>
<keyword evidence="3" id="KW-1185">Reference proteome</keyword>
<organism evidence="2 3">
    <name type="scientific">Aceticella autotrophica</name>
    <dbReference type="NCBI Taxonomy" id="2755338"/>
    <lineage>
        <taxon>Bacteria</taxon>
        <taxon>Bacillati</taxon>
        <taxon>Bacillota</taxon>
        <taxon>Clostridia</taxon>
        <taxon>Thermoanaerobacterales</taxon>
        <taxon>Thermoanaerobacteraceae</taxon>
        <taxon>Aceticella</taxon>
    </lineage>
</organism>
<name>A0A975AUM6_9THEO</name>
<protein>
    <submittedName>
        <fullName evidence="2">NUDIX hydrolase</fullName>
    </submittedName>
</protein>
<sequence length="142" mass="16082">MLIRDCSGGVLFSGDEVFLLKNEKGEWTLPKGVIRNNELPVDAAIRRVTAETGIKSLYVLSTAGETSYEFYSVTRQRPVYNKITWFLMSTNDKNFKINSDEGFLDGGFFPIDKALDLITYSQDKSLVNVSYSKYKLLNEIMA</sequence>
<proteinExistence type="predicted"/>
<feature type="domain" description="Nudix hydrolase" evidence="1">
    <location>
        <begin position="2"/>
        <end position="131"/>
    </location>
</feature>
<dbReference type="Pfam" id="PF00293">
    <property type="entry name" value="NUDIX"/>
    <property type="match status" value="1"/>
</dbReference>
<dbReference type="CDD" id="cd03673">
    <property type="entry name" value="NUDIX_Ap6A_hydrolase"/>
    <property type="match status" value="1"/>
</dbReference>
<accession>A0A975AUM6</accession>
<dbReference type="RefSeq" id="WP_284679425.1">
    <property type="nucleotide sequence ID" value="NZ_CP060096.1"/>
</dbReference>
<dbReference type="Gene3D" id="3.90.79.10">
    <property type="entry name" value="Nucleoside Triphosphate Pyrophosphohydrolase"/>
    <property type="match status" value="1"/>
</dbReference>